<comment type="caution">
    <text evidence="4">The sequence shown here is derived from an EMBL/GenBank/DDBJ whole genome shotgun (WGS) entry which is preliminary data.</text>
</comment>
<evidence type="ECO:0000256" key="1">
    <source>
        <dbReference type="SAM" id="Phobius"/>
    </source>
</evidence>
<dbReference type="EMBL" id="QWGR01000012">
    <property type="protein sequence ID" value="RIJ46781.1"/>
    <property type="molecule type" value="Genomic_DNA"/>
</dbReference>
<dbReference type="PANTHER" id="PTHR30273:SF2">
    <property type="entry name" value="PROTEIN FECR"/>
    <property type="match status" value="1"/>
</dbReference>
<feature type="domain" description="FecR protein" evidence="2">
    <location>
        <begin position="189"/>
        <end position="278"/>
    </location>
</feature>
<feature type="transmembrane region" description="Helical" evidence="1">
    <location>
        <begin position="88"/>
        <end position="110"/>
    </location>
</feature>
<dbReference type="Pfam" id="PF16344">
    <property type="entry name" value="FecR_C"/>
    <property type="match status" value="1"/>
</dbReference>
<dbReference type="InterPro" id="IPR006860">
    <property type="entry name" value="FecR"/>
</dbReference>
<keyword evidence="1" id="KW-0472">Membrane</keyword>
<evidence type="ECO:0000259" key="3">
    <source>
        <dbReference type="Pfam" id="PF16344"/>
    </source>
</evidence>
<proteinExistence type="predicted"/>
<protein>
    <submittedName>
        <fullName evidence="4">DUF4974 domain-containing protein</fullName>
    </submittedName>
</protein>
<keyword evidence="5" id="KW-1185">Reference proteome</keyword>
<dbReference type="Gene3D" id="2.60.120.1440">
    <property type="match status" value="1"/>
</dbReference>
<accession>A0A399SX98</accession>
<dbReference type="InterPro" id="IPR012373">
    <property type="entry name" value="Ferrdict_sens_TM"/>
</dbReference>
<organism evidence="4 5">
    <name type="scientific">Maribellus luteus</name>
    <dbReference type="NCBI Taxonomy" id="2305463"/>
    <lineage>
        <taxon>Bacteria</taxon>
        <taxon>Pseudomonadati</taxon>
        <taxon>Bacteroidota</taxon>
        <taxon>Bacteroidia</taxon>
        <taxon>Marinilabiliales</taxon>
        <taxon>Prolixibacteraceae</taxon>
        <taxon>Maribellus</taxon>
    </lineage>
</organism>
<gene>
    <name evidence="4" type="ORF">D1614_17815</name>
</gene>
<dbReference type="FunFam" id="2.60.120.1440:FF:000001">
    <property type="entry name" value="Putative anti-sigma factor"/>
    <property type="match status" value="1"/>
</dbReference>
<evidence type="ECO:0000313" key="4">
    <source>
        <dbReference type="EMBL" id="RIJ46781.1"/>
    </source>
</evidence>
<dbReference type="OrthoDB" id="1123467at2"/>
<evidence type="ECO:0000259" key="2">
    <source>
        <dbReference type="Pfam" id="PF04773"/>
    </source>
</evidence>
<dbReference type="Proteomes" id="UP000265926">
    <property type="component" value="Unassembled WGS sequence"/>
</dbReference>
<dbReference type="Pfam" id="PF04773">
    <property type="entry name" value="FecR"/>
    <property type="match status" value="1"/>
</dbReference>
<dbReference type="PANTHER" id="PTHR30273">
    <property type="entry name" value="PERIPLASMIC SIGNAL SENSOR AND SIGMA FACTOR ACTIVATOR FECR-RELATED"/>
    <property type="match status" value="1"/>
</dbReference>
<sequence length="396" mass="45279">MLMDKFLKYYEDPDFVRWVLNPTKDLEEYWDDYMKKHESEKEQIRIARMIVSHLQSAPTPNVSNVSKEVFSSIITELDNKGRKSRKKIILFSYFRYAAVGILFFVMGVAINQYLNNNRDSEVFENIQVNNSPGYSTLILSDGSNVQIPEKKSEIEYKPDGQIVINKKDTVSTPRIRNNENINELFVPYGKNASIKLPDGTIAHLNAGSRLAYPSSFDGGKRVVSLMGEGYFEVVHDVNKPFIVKTEELNIEVLGTKFDLSAYPADKIVETILVEGKVKISKPGFHLGSKEYILEPNQRAAFDIETKKTSISKVDVENYISWHQGYLIFETQELNRVIKKLERYYNIQIGLADPTMGMLRITGKLELRGDKETVLNIFAKAAALDLVNTNESEYMLR</sequence>
<reference evidence="4 5" key="1">
    <citation type="submission" date="2018-08" db="EMBL/GenBank/DDBJ databases">
        <title>Pallidiluteibacterium maritimus gen. nov., sp. nov., isolated from coastal sediment.</title>
        <authorList>
            <person name="Zhou L.Y."/>
        </authorList>
    </citation>
    <scope>NUCLEOTIDE SEQUENCE [LARGE SCALE GENOMIC DNA]</scope>
    <source>
        <strain evidence="4 5">XSD2</strain>
    </source>
</reference>
<dbReference type="InterPro" id="IPR032508">
    <property type="entry name" value="FecR_C"/>
</dbReference>
<dbReference type="AlphaFoldDB" id="A0A399SX98"/>
<name>A0A399SX98_9BACT</name>
<keyword evidence="1" id="KW-1133">Transmembrane helix</keyword>
<feature type="domain" description="Protein FecR C-terminal" evidence="3">
    <location>
        <begin position="325"/>
        <end position="383"/>
    </location>
</feature>
<dbReference type="Gene3D" id="3.55.50.30">
    <property type="match status" value="1"/>
</dbReference>
<dbReference type="GO" id="GO:0016989">
    <property type="term" value="F:sigma factor antagonist activity"/>
    <property type="evidence" value="ECO:0007669"/>
    <property type="project" value="TreeGrafter"/>
</dbReference>
<keyword evidence="1" id="KW-0812">Transmembrane</keyword>
<evidence type="ECO:0000313" key="5">
    <source>
        <dbReference type="Proteomes" id="UP000265926"/>
    </source>
</evidence>